<organism evidence="2 3">
    <name type="scientific">Orchesella dallaii</name>
    <dbReference type="NCBI Taxonomy" id="48710"/>
    <lineage>
        <taxon>Eukaryota</taxon>
        <taxon>Metazoa</taxon>
        <taxon>Ecdysozoa</taxon>
        <taxon>Arthropoda</taxon>
        <taxon>Hexapoda</taxon>
        <taxon>Collembola</taxon>
        <taxon>Entomobryomorpha</taxon>
        <taxon>Entomobryoidea</taxon>
        <taxon>Orchesellidae</taxon>
        <taxon>Orchesellinae</taxon>
        <taxon>Orchesella</taxon>
    </lineage>
</organism>
<evidence type="ECO:0000313" key="3">
    <source>
        <dbReference type="Proteomes" id="UP001642540"/>
    </source>
</evidence>
<dbReference type="SMART" id="SM00225">
    <property type="entry name" value="BTB"/>
    <property type="match status" value="1"/>
</dbReference>
<reference evidence="2 3" key="1">
    <citation type="submission" date="2024-08" db="EMBL/GenBank/DDBJ databases">
        <authorList>
            <person name="Cucini C."/>
            <person name="Frati F."/>
        </authorList>
    </citation>
    <scope>NUCLEOTIDE SEQUENCE [LARGE SCALE GENOMIC DNA]</scope>
</reference>
<dbReference type="Pfam" id="PF00651">
    <property type="entry name" value="BTB"/>
    <property type="match status" value="1"/>
</dbReference>
<accession>A0ABP1RAX9</accession>
<dbReference type="Gene3D" id="3.30.710.10">
    <property type="entry name" value="Potassium Channel Kv1.1, Chain A"/>
    <property type="match status" value="1"/>
</dbReference>
<proteinExistence type="predicted"/>
<keyword evidence="3" id="KW-1185">Reference proteome</keyword>
<dbReference type="Proteomes" id="UP001642540">
    <property type="component" value="Unassembled WGS sequence"/>
</dbReference>
<dbReference type="InterPro" id="IPR000210">
    <property type="entry name" value="BTB/POZ_dom"/>
</dbReference>
<dbReference type="PANTHER" id="PTHR46672:SF1">
    <property type="entry name" value="OS08G0103600 PROTEIN"/>
    <property type="match status" value="1"/>
</dbReference>
<dbReference type="InterPro" id="IPR044714">
    <property type="entry name" value="AtSIBP1-like"/>
</dbReference>
<evidence type="ECO:0000313" key="2">
    <source>
        <dbReference type="EMBL" id="CAL8124622.1"/>
    </source>
</evidence>
<sequence length="348" mass="39880">MSMYLAYEKEVGRSYTFHNNSIGLLLRKSDLEWLWRSSPEANRIWQRLFDRQTKYYINIAFTQLVAGAKLIIHVSGPFLHKLKFILKEEILTLKLMLKRRTWSLNIDVISAGDGNAVYQSPKDWNQQEIKDLQTALDSKDVIMTLEVITVNGTTSLAAPAPIDEPLKDMGKKALEEEVHWDFELVAKNGVRIRCHKVFLACQSEVFNRMFQTSCVESLENTCNLKQSEETVRAFLKYLYYGDFEDAQKNQKIALDLMQMGHKYDITSLENAMKKIILDFPTASLDVNVALLMFSFALKVAGYEDVKEKATLFINSKPKEVMECEVLDTILQNEPGTAKELLAMSILKP</sequence>
<name>A0ABP1RAX9_9HEXA</name>
<dbReference type="CDD" id="cd18186">
    <property type="entry name" value="BTB_POZ_ZBTB_KLHL-like"/>
    <property type="match status" value="1"/>
</dbReference>
<gene>
    <name evidence="2" type="ORF">ODALV1_LOCUS20694</name>
</gene>
<dbReference type="PANTHER" id="PTHR46672">
    <property type="entry name" value="OS08G0495500 PROTEIN-RELATED"/>
    <property type="match status" value="1"/>
</dbReference>
<comment type="caution">
    <text evidence="2">The sequence shown here is derived from an EMBL/GenBank/DDBJ whole genome shotgun (WGS) entry which is preliminary data.</text>
</comment>
<dbReference type="SUPFAM" id="SSF54695">
    <property type="entry name" value="POZ domain"/>
    <property type="match status" value="1"/>
</dbReference>
<feature type="domain" description="BTB" evidence="1">
    <location>
        <begin position="180"/>
        <end position="247"/>
    </location>
</feature>
<evidence type="ECO:0000259" key="1">
    <source>
        <dbReference type="PROSITE" id="PS50097"/>
    </source>
</evidence>
<protein>
    <recommendedName>
        <fullName evidence="1">BTB domain-containing protein</fullName>
    </recommendedName>
</protein>
<dbReference type="EMBL" id="CAXLJM020000068">
    <property type="protein sequence ID" value="CAL8124622.1"/>
    <property type="molecule type" value="Genomic_DNA"/>
</dbReference>
<dbReference type="PROSITE" id="PS50097">
    <property type="entry name" value="BTB"/>
    <property type="match status" value="1"/>
</dbReference>
<dbReference type="InterPro" id="IPR011333">
    <property type="entry name" value="SKP1/BTB/POZ_sf"/>
</dbReference>